<organism evidence="1 2">
    <name type="scientific">Mycena maculata</name>
    <dbReference type="NCBI Taxonomy" id="230809"/>
    <lineage>
        <taxon>Eukaryota</taxon>
        <taxon>Fungi</taxon>
        <taxon>Dikarya</taxon>
        <taxon>Basidiomycota</taxon>
        <taxon>Agaricomycotina</taxon>
        <taxon>Agaricomycetes</taxon>
        <taxon>Agaricomycetidae</taxon>
        <taxon>Agaricales</taxon>
        <taxon>Marasmiineae</taxon>
        <taxon>Mycenaceae</taxon>
        <taxon>Mycena</taxon>
    </lineage>
</organism>
<sequence>LSEMPPGPTEPTSAQLQNLLKIVVDDLIKLYGRQNFVTSLSPNLEIITSGLKLPFHPAMCKLCGFADHSHNDAPCTKCKVTRESMFPSHSLRNKFAARTGEEHRQLCFQYRVLPNQEEKDKFFSTHGVRWTEFARLKYFDLVRYTIIDPMHNLLLGKCIAKTQGYTRWIKTNALRADTPKMEQELHSIHDFLESYKSPQWAGRLPMRVGEPAGGSLTADKYKCAVTGPWAIIIPVVWDRLCKDATAAHQRALDRYEA</sequence>
<accession>A0AAD7K144</accession>
<gene>
    <name evidence="1" type="ORF">DFH07DRAFT_732070</name>
</gene>
<protein>
    <submittedName>
        <fullName evidence="1">Uncharacterized protein</fullName>
    </submittedName>
</protein>
<proteinExistence type="predicted"/>
<evidence type="ECO:0000313" key="2">
    <source>
        <dbReference type="Proteomes" id="UP001215280"/>
    </source>
</evidence>
<dbReference type="EMBL" id="JARJLG010000013">
    <property type="protein sequence ID" value="KAJ7776024.1"/>
    <property type="molecule type" value="Genomic_DNA"/>
</dbReference>
<evidence type="ECO:0000313" key="1">
    <source>
        <dbReference type="EMBL" id="KAJ7776024.1"/>
    </source>
</evidence>
<keyword evidence="2" id="KW-1185">Reference proteome</keyword>
<dbReference type="PANTHER" id="PTHR46579:SF2">
    <property type="entry name" value="C2H2-TYPE DOMAIN-CONTAINING PROTEIN"/>
    <property type="match status" value="1"/>
</dbReference>
<name>A0AAD7K144_9AGAR</name>
<dbReference type="AlphaFoldDB" id="A0AAD7K144"/>
<reference evidence="1" key="1">
    <citation type="submission" date="2023-03" db="EMBL/GenBank/DDBJ databases">
        <title>Massive genome expansion in bonnet fungi (Mycena s.s.) driven by repeated elements and novel gene families across ecological guilds.</title>
        <authorList>
            <consortium name="Lawrence Berkeley National Laboratory"/>
            <person name="Harder C.B."/>
            <person name="Miyauchi S."/>
            <person name="Viragh M."/>
            <person name="Kuo A."/>
            <person name="Thoen E."/>
            <person name="Andreopoulos B."/>
            <person name="Lu D."/>
            <person name="Skrede I."/>
            <person name="Drula E."/>
            <person name="Henrissat B."/>
            <person name="Morin E."/>
            <person name="Kohler A."/>
            <person name="Barry K."/>
            <person name="LaButti K."/>
            <person name="Morin E."/>
            <person name="Salamov A."/>
            <person name="Lipzen A."/>
            <person name="Mereny Z."/>
            <person name="Hegedus B."/>
            <person name="Baldrian P."/>
            <person name="Stursova M."/>
            <person name="Weitz H."/>
            <person name="Taylor A."/>
            <person name="Grigoriev I.V."/>
            <person name="Nagy L.G."/>
            <person name="Martin F."/>
            <person name="Kauserud H."/>
        </authorList>
    </citation>
    <scope>NUCLEOTIDE SEQUENCE</scope>
    <source>
        <strain evidence="1">CBHHK188m</strain>
    </source>
</reference>
<dbReference type="PANTHER" id="PTHR46579">
    <property type="entry name" value="F5/8 TYPE C DOMAIN-CONTAINING PROTEIN-RELATED"/>
    <property type="match status" value="1"/>
</dbReference>
<feature type="non-terminal residue" evidence="1">
    <location>
        <position position="1"/>
    </location>
</feature>
<comment type="caution">
    <text evidence="1">The sequence shown here is derived from an EMBL/GenBank/DDBJ whole genome shotgun (WGS) entry which is preliminary data.</text>
</comment>
<dbReference type="Proteomes" id="UP001215280">
    <property type="component" value="Unassembled WGS sequence"/>
</dbReference>